<dbReference type="EMBL" id="VIEB01000806">
    <property type="protein sequence ID" value="TQD80488.1"/>
    <property type="molecule type" value="Genomic_DNA"/>
</dbReference>
<dbReference type="AlphaFoldDB" id="A0A540L206"/>
<evidence type="ECO:0000313" key="1">
    <source>
        <dbReference type="EMBL" id="TQD80488.1"/>
    </source>
</evidence>
<comment type="caution">
    <text evidence="1">The sequence shown here is derived from an EMBL/GenBank/DDBJ whole genome shotgun (WGS) entry which is preliminary data.</text>
</comment>
<proteinExistence type="predicted"/>
<sequence length="63" mass="6707">MSCPSGKIVAPSGNSNILSSSIRANCKNNFLRPPSNLHGLICFENPNPNEASLLYFSPIKTGS</sequence>
<accession>A0A540L206</accession>
<evidence type="ECO:0000313" key="2">
    <source>
        <dbReference type="Proteomes" id="UP000315295"/>
    </source>
</evidence>
<organism evidence="1 2">
    <name type="scientific">Malus baccata</name>
    <name type="common">Siberian crab apple</name>
    <name type="synonym">Pyrus baccata</name>
    <dbReference type="NCBI Taxonomy" id="106549"/>
    <lineage>
        <taxon>Eukaryota</taxon>
        <taxon>Viridiplantae</taxon>
        <taxon>Streptophyta</taxon>
        <taxon>Embryophyta</taxon>
        <taxon>Tracheophyta</taxon>
        <taxon>Spermatophyta</taxon>
        <taxon>Magnoliopsida</taxon>
        <taxon>eudicotyledons</taxon>
        <taxon>Gunneridae</taxon>
        <taxon>Pentapetalae</taxon>
        <taxon>rosids</taxon>
        <taxon>fabids</taxon>
        <taxon>Rosales</taxon>
        <taxon>Rosaceae</taxon>
        <taxon>Amygdaloideae</taxon>
        <taxon>Maleae</taxon>
        <taxon>Malus</taxon>
    </lineage>
</organism>
<protein>
    <submittedName>
        <fullName evidence="1">Uncharacterized protein</fullName>
    </submittedName>
</protein>
<gene>
    <name evidence="1" type="ORF">C1H46_033951</name>
</gene>
<keyword evidence="2" id="KW-1185">Reference proteome</keyword>
<reference evidence="1 2" key="1">
    <citation type="journal article" date="2019" name="G3 (Bethesda)">
        <title>Sequencing of a Wild Apple (Malus baccata) Genome Unravels the Differences Between Cultivated and Wild Apple Species Regarding Disease Resistance and Cold Tolerance.</title>
        <authorList>
            <person name="Chen X."/>
        </authorList>
    </citation>
    <scope>NUCLEOTIDE SEQUENCE [LARGE SCALE GENOMIC DNA]</scope>
    <source>
        <strain evidence="2">cv. Shandingzi</strain>
        <tissue evidence="1">Leaves</tissue>
    </source>
</reference>
<dbReference type="Proteomes" id="UP000315295">
    <property type="component" value="Unassembled WGS sequence"/>
</dbReference>
<name>A0A540L206_MALBA</name>